<organism evidence="11 12">
    <name type="scientific">Caerostris extrusa</name>
    <name type="common">Bark spider</name>
    <name type="synonym">Caerostris bankana</name>
    <dbReference type="NCBI Taxonomy" id="172846"/>
    <lineage>
        <taxon>Eukaryota</taxon>
        <taxon>Metazoa</taxon>
        <taxon>Ecdysozoa</taxon>
        <taxon>Arthropoda</taxon>
        <taxon>Chelicerata</taxon>
        <taxon>Arachnida</taxon>
        <taxon>Araneae</taxon>
        <taxon>Araneomorphae</taxon>
        <taxon>Entelegynae</taxon>
        <taxon>Araneoidea</taxon>
        <taxon>Araneidae</taxon>
        <taxon>Caerostris</taxon>
    </lineage>
</organism>
<dbReference type="PANTHER" id="PTHR24291">
    <property type="entry name" value="CYTOCHROME P450 FAMILY 4"/>
    <property type="match status" value="1"/>
</dbReference>
<proteinExistence type="inferred from homology"/>
<evidence type="ECO:0000256" key="7">
    <source>
        <dbReference type="ARBA" id="ARBA00023033"/>
    </source>
</evidence>
<keyword evidence="5" id="KW-0256">Endoplasmic reticulum</keyword>
<evidence type="ECO:0000256" key="5">
    <source>
        <dbReference type="ARBA" id="ARBA00022824"/>
    </source>
</evidence>
<name>A0AAV4R0S2_CAEEX</name>
<dbReference type="GO" id="GO:0020037">
    <property type="term" value="F:heme binding"/>
    <property type="evidence" value="ECO:0007669"/>
    <property type="project" value="InterPro"/>
</dbReference>
<comment type="caution">
    <text evidence="11">The sequence shown here is derived from an EMBL/GenBank/DDBJ whole genome shotgun (WGS) entry which is preliminary data.</text>
</comment>
<comment type="cofactor">
    <cofactor evidence="1 9">
        <name>heme</name>
        <dbReference type="ChEBI" id="CHEBI:30413"/>
    </cofactor>
</comment>
<dbReference type="InterPro" id="IPR017972">
    <property type="entry name" value="Cyt_P450_CS"/>
</dbReference>
<keyword evidence="10" id="KW-0560">Oxidoreductase</keyword>
<accession>A0AAV4R0S2</accession>
<reference evidence="11 12" key="1">
    <citation type="submission" date="2021-06" db="EMBL/GenBank/DDBJ databases">
        <title>Caerostris extrusa draft genome.</title>
        <authorList>
            <person name="Kono N."/>
            <person name="Arakawa K."/>
        </authorList>
    </citation>
    <scope>NUCLEOTIDE SEQUENCE [LARGE SCALE GENOMIC DNA]</scope>
</reference>
<gene>
    <name evidence="11" type="primary">Cyp4c3</name>
    <name evidence="11" type="ORF">CEXT_294531</name>
</gene>
<dbReference type="InterPro" id="IPR036396">
    <property type="entry name" value="Cyt_P450_sf"/>
</dbReference>
<dbReference type="Pfam" id="PF00067">
    <property type="entry name" value="p450"/>
    <property type="match status" value="1"/>
</dbReference>
<dbReference type="InterPro" id="IPR001128">
    <property type="entry name" value="Cyt_P450"/>
</dbReference>
<dbReference type="GO" id="GO:0005789">
    <property type="term" value="C:endoplasmic reticulum membrane"/>
    <property type="evidence" value="ECO:0007669"/>
    <property type="project" value="UniProtKB-SubCell"/>
</dbReference>
<dbReference type="AlphaFoldDB" id="A0AAV4R0S2"/>
<comment type="similarity">
    <text evidence="3 10">Belongs to the cytochrome P450 family.</text>
</comment>
<dbReference type="PANTHER" id="PTHR24291:SF189">
    <property type="entry name" value="CYTOCHROME P450 4C3-RELATED"/>
    <property type="match status" value="1"/>
</dbReference>
<dbReference type="InterPro" id="IPR050196">
    <property type="entry name" value="Cytochrome_P450_Monoox"/>
</dbReference>
<dbReference type="GO" id="GO:0005506">
    <property type="term" value="F:iron ion binding"/>
    <property type="evidence" value="ECO:0007669"/>
    <property type="project" value="InterPro"/>
</dbReference>
<keyword evidence="9 10" id="KW-0479">Metal-binding</keyword>
<evidence type="ECO:0000313" key="12">
    <source>
        <dbReference type="Proteomes" id="UP001054945"/>
    </source>
</evidence>
<dbReference type="PRINTS" id="PR00385">
    <property type="entry name" value="P450"/>
</dbReference>
<dbReference type="SUPFAM" id="SSF48264">
    <property type="entry name" value="Cytochrome P450"/>
    <property type="match status" value="1"/>
</dbReference>
<evidence type="ECO:0000256" key="1">
    <source>
        <dbReference type="ARBA" id="ARBA00001971"/>
    </source>
</evidence>
<evidence type="ECO:0000256" key="10">
    <source>
        <dbReference type="RuleBase" id="RU000461"/>
    </source>
</evidence>
<keyword evidence="12" id="KW-1185">Reference proteome</keyword>
<dbReference type="GO" id="GO:0016705">
    <property type="term" value="F:oxidoreductase activity, acting on paired donors, with incorporation or reduction of molecular oxygen"/>
    <property type="evidence" value="ECO:0007669"/>
    <property type="project" value="InterPro"/>
</dbReference>
<dbReference type="PRINTS" id="PR00463">
    <property type="entry name" value="EP450I"/>
</dbReference>
<dbReference type="Proteomes" id="UP001054945">
    <property type="component" value="Unassembled WGS sequence"/>
</dbReference>
<dbReference type="EMBL" id="BPLR01007205">
    <property type="protein sequence ID" value="GIY15154.1"/>
    <property type="molecule type" value="Genomic_DNA"/>
</dbReference>
<evidence type="ECO:0000256" key="4">
    <source>
        <dbReference type="ARBA" id="ARBA00022617"/>
    </source>
</evidence>
<evidence type="ECO:0000313" key="11">
    <source>
        <dbReference type="EMBL" id="GIY15154.1"/>
    </source>
</evidence>
<keyword evidence="8" id="KW-0472">Membrane</keyword>
<evidence type="ECO:0000256" key="9">
    <source>
        <dbReference type="PIRSR" id="PIRSR602401-1"/>
    </source>
</evidence>
<dbReference type="GO" id="GO:0004497">
    <property type="term" value="F:monooxygenase activity"/>
    <property type="evidence" value="ECO:0007669"/>
    <property type="project" value="UniProtKB-KW"/>
</dbReference>
<evidence type="ECO:0000256" key="2">
    <source>
        <dbReference type="ARBA" id="ARBA00004586"/>
    </source>
</evidence>
<evidence type="ECO:0000256" key="8">
    <source>
        <dbReference type="ARBA" id="ARBA00023136"/>
    </source>
</evidence>
<keyword evidence="6 9" id="KW-0408">Iron</keyword>
<dbReference type="PROSITE" id="PS00086">
    <property type="entry name" value="CYTOCHROME_P450"/>
    <property type="match status" value="1"/>
</dbReference>
<comment type="subcellular location">
    <subcellularLocation>
        <location evidence="2">Endoplasmic reticulum membrane</location>
    </subcellularLocation>
</comment>
<sequence length="386" mass="44863">MLLEIFACVSISVIVLLAKLSWWRKRCNRFIPNGQPSFFNPLGGIFDYDGFEISGKKYAVHLSIISAFRKWSNTFRKFPLFCEWLTYVPFVLIHKSEAVKDLLQVKKNIEKELGLLLPSPILRKRSFTWLPHRLQRTLAQVRPEYLMKETDNEFTIVDELISLSTLDIVCECIMGVNIGAFENKSKQYVESLHRTIIEERKQRYLNGETAEDSSRYKSLLEVLLKLHIEDQVLDEEGVRQEVDTFIIAGHDTVATTIKWTLYLIGLHPEVQEKIHQELDSVLEGDAQRPLSVDDLSDLKYLDCVLKNKLFRMKINNYSKIMRWLYAPKGASAIVMTYFLHRDEEVFPDPEKFNPDRFLPEYKNKIPECAYVPFGAGPRNCIGKDCN</sequence>
<feature type="binding site" description="axial binding residue" evidence="9">
    <location>
        <position position="380"/>
    </location>
    <ligand>
        <name>heme</name>
        <dbReference type="ChEBI" id="CHEBI:30413"/>
    </ligand>
    <ligandPart>
        <name>Fe</name>
        <dbReference type="ChEBI" id="CHEBI:18248"/>
    </ligandPart>
</feature>
<evidence type="ECO:0000256" key="3">
    <source>
        <dbReference type="ARBA" id="ARBA00010617"/>
    </source>
</evidence>
<evidence type="ECO:0000256" key="6">
    <source>
        <dbReference type="ARBA" id="ARBA00023004"/>
    </source>
</evidence>
<keyword evidence="4 9" id="KW-0349">Heme</keyword>
<dbReference type="InterPro" id="IPR002401">
    <property type="entry name" value="Cyt_P450_E_grp-I"/>
</dbReference>
<keyword evidence="7 10" id="KW-0503">Monooxygenase</keyword>
<dbReference type="Gene3D" id="1.10.630.10">
    <property type="entry name" value="Cytochrome P450"/>
    <property type="match status" value="2"/>
</dbReference>
<protein>
    <submittedName>
        <fullName evidence="11">Cytochrome P450 4c3</fullName>
    </submittedName>
</protein>